<dbReference type="RefSeq" id="WP_229704987.1">
    <property type="nucleotide sequence ID" value="NZ_BMCS01000001.1"/>
</dbReference>
<dbReference type="Proteomes" id="UP000632454">
    <property type="component" value="Unassembled WGS sequence"/>
</dbReference>
<organism evidence="2 3">
    <name type="scientific">Williamsia phyllosphaerae</name>
    <dbReference type="NCBI Taxonomy" id="885042"/>
    <lineage>
        <taxon>Bacteria</taxon>
        <taxon>Bacillati</taxon>
        <taxon>Actinomycetota</taxon>
        <taxon>Actinomycetes</taxon>
        <taxon>Mycobacteriales</taxon>
        <taxon>Nocardiaceae</taxon>
        <taxon>Williamsia</taxon>
    </lineage>
</organism>
<accession>A0ABQ1UQ35</accession>
<keyword evidence="1" id="KW-1133">Transmembrane helix</keyword>
<gene>
    <name evidence="2" type="ORF">GCM10007298_17910</name>
</gene>
<dbReference type="EMBL" id="BMCS01000001">
    <property type="protein sequence ID" value="GGF22395.1"/>
    <property type="molecule type" value="Genomic_DNA"/>
</dbReference>
<feature type="transmembrane region" description="Helical" evidence="1">
    <location>
        <begin position="32"/>
        <end position="53"/>
    </location>
</feature>
<keyword evidence="1" id="KW-0812">Transmembrane</keyword>
<keyword evidence="3" id="KW-1185">Reference proteome</keyword>
<feature type="transmembrane region" description="Helical" evidence="1">
    <location>
        <begin position="60"/>
        <end position="80"/>
    </location>
</feature>
<evidence type="ECO:0000313" key="3">
    <source>
        <dbReference type="Proteomes" id="UP000632454"/>
    </source>
</evidence>
<proteinExistence type="predicted"/>
<evidence type="ECO:0000313" key="2">
    <source>
        <dbReference type="EMBL" id="GGF22395.1"/>
    </source>
</evidence>
<protein>
    <recommendedName>
        <fullName evidence="4">DUF3093 domain-containing protein</fullName>
    </recommendedName>
</protein>
<reference evidence="3" key="1">
    <citation type="journal article" date="2019" name="Int. J. Syst. Evol. Microbiol.">
        <title>The Global Catalogue of Microorganisms (GCM) 10K type strain sequencing project: providing services to taxonomists for standard genome sequencing and annotation.</title>
        <authorList>
            <consortium name="The Broad Institute Genomics Platform"/>
            <consortium name="The Broad Institute Genome Sequencing Center for Infectious Disease"/>
            <person name="Wu L."/>
            <person name="Ma J."/>
        </authorList>
    </citation>
    <scope>NUCLEOTIDE SEQUENCE [LARGE SCALE GENOMIC DNA]</scope>
    <source>
        <strain evidence="3">CCM 7855</strain>
    </source>
</reference>
<comment type="caution">
    <text evidence="2">The sequence shown here is derived from an EMBL/GenBank/DDBJ whole genome shotgun (WGS) entry which is preliminary data.</text>
</comment>
<sequence>MADAPDSPDVPGSGEWNTSVAPGRVLFRENGGSWWVVSIGPILVAAVLLMELFGGGQVHWPVLSIFLVIITGFSAIQVYAARQHVGVVLTDTTLRQGTRTIALADIKRIYPENTNPEPEKWESAPAIGELRAVPRRRTGIGVRMTSGKLAQAWARDHHRLRTELAEAHLAMQLGLPPRDDT</sequence>
<keyword evidence="1" id="KW-0472">Membrane</keyword>
<evidence type="ECO:0000256" key="1">
    <source>
        <dbReference type="SAM" id="Phobius"/>
    </source>
</evidence>
<name>A0ABQ1UQ35_9NOCA</name>
<evidence type="ECO:0008006" key="4">
    <source>
        <dbReference type="Google" id="ProtNLM"/>
    </source>
</evidence>